<feature type="transmembrane region" description="Helical" evidence="1">
    <location>
        <begin position="6"/>
        <end position="26"/>
    </location>
</feature>
<evidence type="ECO:0000256" key="1">
    <source>
        <dbReference type="SAM" id="Phobius"/>
    </source>
</evidence>
<keyword evidence="1" id="KW-0472">Membrane</keyword>
<keyword evidence="1" id="KW-0812">Transmembrane</keyword>
<feature type="transmembrane region" description="Helical" evidence="1">
    <location>
        <begin position="121"/>
        <end position="140"/>
    </location>
</feature>
<dbReference type="Proteomes" id="UP000617628">
    <property type="component" value="Unassembled WGS sequence"/>
</dbReference>
<accession>A0A934VQB3</accession>
<evidence type="ECO:0000313" key="2">
    <source>
        <dbReference type="EMBL" id="MBK1876398.1"/>
    </source>
</evidence>
<feature type="transmembrane region" description="Helical" evidence="1">
    <location>
        <begin position="38"/>
        <end position="56"/>
    </location>
</feature>
<protein>
    <submittedName>
        <fullName evidence="2">DUF420 domain-containing protein</fullName>
    </submittedName>
</protein>
<dbReference type="Pfam" id="PF04238">
    <property type="entry name" value="DUF420"/>
    <property type="match status" value="1"/>
</dbReference>
<dbReference type="EMBL" id="JAENIL010000008">
    <property type="protein sequence ID" value="MBK1876398.1"/>
    <property type="molecule type" value="Genomic_DNA"/>
</dbReference>
<comment type="caution">
    <text evidence="2">The sequence shown here is derived from an EMBL/GenBank/DDBJ whole genome shotgun (WGS) entry which is preliminary data.</text>
</comment>
<reference evidence="2" key="1">
    <citation type="submission" date="2021-01" db="EMBL/GenBank/DDBJ databases">
        <title>Modified the classification status of verrucomicrobia.</title>
        <authorList>
            <person name="Feng X."/>
        </authorList>
    </citation>
    <scope>NUCLEOTIDE SEQUENCE</scope>
    <source>
        <strain evidence="2">KCTC 13126</strain>
    </source>
</reference>
<gene>
    <name evidence="2" type="ORF">JIN87_05925</name>
</gene>
<keyword evidence="3" id="KW-1185">Reference proteome</keyword>
<dbReference type="PANTHER" id="PTHR37692">
    <property type="entry name" value="HYPOTHETICAL MEMBRANE SPANNING PROTEIN"/>
    <property type="match status" value="1"/>
</dbReference>
<feature type="transmembrane region" description="Helical" evidence="1">
    <location>
        <begin position="76"/>
        <end position="101"/>
    </location>
</feature>
<sequence length="146" mass="16272">METSDIPALNASLNAVATVLIIAGITSIKLGKEGLHRFFMGASILVSGAFLAGYLYHKWLMGAANTPFAGEGAIRYVYYIMLLTHVLLAAAIPVLVFRTAYLGIKNRRELHRKWGRITYPIWLYVSITGVLVYFFLYVWYPQPAAA</sequence>
<evidence type="ECO:0000313" key="3">
    <source>
        <dbReference type="Proteomes" id="UP000617628"/>
    </source>
</evidence>
<name>A0A934VQB3_9BACT</name>
<organism evidence="2 3">
    <name type="scientific">Pelagicoccus mobilis</name>
    <dbReference type="NCBI Taxonomy" id="415221"/>
    <lineage>
        <taxon>Bacteria</taxon>
        <taxon>Pseudomonadati</taxon>
        <taxon>Verrucomicrobiota</taxon>
        <taxon>Opitutia</taxon>
        <taxon>Puniceicoccales</taxon>
        <taxon>Pelagicoccaceae</taxon>
        <taxon>Pelagicoccus</taxon>
    </lineage>
</organism>
<dbReference type="InterPro" id="IPR007352">
    <property type="entry name" value="DUF420"/>
</dbReference>
<dbReference type="RefSeq" id="WP_200354612.1">
    <property type="nucleotide sequence ID" value="NZ_JAENIL010000008.1"/>
</dbReference>
<proteinExistence type="predicted"/>
<dbReference type="PANTHER" id="PTHR37692:SF1">
    <property type="entry name" value="DUF420 DOMAIN-CONTAINING PROTEIN"/>
    <property type="match status" value="1"/>
</dbReference>
<keyword evidence="1" id="KW-1133">Transmembrane helix</keyword>
<dbReference type="AlphaFoldDB" id="A0A934VQB3"/>